<evidence type="ECO:0000256" key="10">
    <source>
        <dbReference type="SAM" id="Phobius"/>
    </source>
</evidence>
<feature type="transmembrane region" description="Helical" evidence="10">
    <location>
        <begin position="391"/>
        <end position="412"/>
    </location>
</feature>
<dbReference type="InterPro" id="IPR028362">
    <property type="entry name" value="AlgI"/>
</dbReference>
<dbReference type="PIRSF" id="PIRSF016636">
    <property type="entry name" value="AlgI_DltB"/>
    <property type="match status" value="1"/>
</dbReference>
<evidence type="ECO:0000256" key="5">
    <source>
        <dbReference type="ARBA" id="ARBA00022692"/>
    </source>
</evidence>
<evidence type="ECO:0000313" key="11">
    <source>
        <dbReference type="EMBL" id="PTN08803.1"/>
    </source>
</evidence>
<evidence type="ECO:0000256" key="3">
    <source>
        <dbReference type="ARBA" id="ARBA00022475"/>
    </source>
</evidence>
<keyword evidence="8 9" id="KW-0012">Acyltransferase</keyword>
<dbReference type="GO" id="GO:0016746">
    <property type="term" value="F:acyltransferase activity"/>
    <property type="evidence" value="ECO:0007669"/>
    <property type="project" value="UniProtKB-KW"/>
</dbReference>
<keyword evidence="6 10" id="KW-1133">Transmembrane helix</keyword>
<dbReference type="Pfam" id="PF03062">
    <property type="entry name" value="MBOAT"/>
    <property type="match status" value="1"/>
</dbReference>
<evidence type="ECO:0000256" key="7">
    <source>
        <dbReference type="ARBA" id="ARBA00023136"/>
    </source>
</evidence>
<evidence type="ECO:0000256" key="9">
    <source>
        <dbReference type="PIRNR" id="PIRNR016636"/>
    </source>
</evidence>
<reference evidence="11 12" key="1">
    <citation type="submission" date="2018-04" db="EMBL/GenBank/DDBJ databases">
        <title>Genomic Encyclopedia of Archaeal and Bacterial Type Strains, Phase II (KMG-II): from individual species to whole genera.</title>
        <authorList>
            <person name="Goeker M."/>
        </authorList>
    </citation>
    <scope>NUCLEOTIDE SEQUENCE [LARGE SCALE GENOMIC DNA]</scope>
    <source>
        <strain evidence="11 12">DSM 28823</strain>
    </source>
</reference>
<evidence type="ECO:0000256" key="1">
    <source>
        <dbReference type="ARBA" id="ARBA00004651"/>
    </source>
</evidence>
<feature type="transmembrane region" description="Helical" evidence="10">
    <location>
        <begin position="62"/>
        <end position="82"/>
    </location>
</feature>
<feature type="transmembrane region" description="Helical" evidence="10">
    <location>
        <begin position="21"/>
        <end position="42"/>
    </location>
</feature>
<dbReference type="InterPro" id="IPR024194">
    <property type="entry name" value="Ac/AlaTfrase_AlgI/DltB"/>
</dbReference>
<dbReference type="GO" id="GO:0005886">
    <property type="term" value="C:plasma membrane"/>
    <property type="evidence" value="ECO:0007669"/>
    <property type="project" value="UniProtKB-SubCell"/>
</dbReference>
<dbReference type="PIRSF" id="PIRSF500217">
    <property type="entry name" value="AlgI"/>
    <property type="match status" value="1"/>
</dbReference>
<feature type="transmembrane region" description="Helical" evidence="10">
    <location>
        <begin position="440"/>
        <end position="459"/>
    </location>
</feature>
<evidence type="ECO:0000313" key="12">
    <source>
        <dbReference type="Proteomes" id="UP000243525"/>
    </source>
</evidence>
<accession>A0A2T5C278</accession>
<comment type="similarity">
    <text evidence="2 9">Belongs to the membrane-bound acyltransferase family.</text>
</comment>
<proteinExistence type="inferred from homology"/>
<comment type="caution">
    <text evidence="11">The sequence shown here is derived from an EMBL/GenBank/DDBJ whole genome shotgun (WGS) entry which is preliminary data.</text>
</comment>
<evidence type="ECO:0000256" key="8">
    <source>
        <dbReference type="ARBA" id="ARBA00023315"/>
    </source>
</evidence>
<keyword evidence="5 10" id="KW-0812">Transmembrane</keyword>
<feature type="transmembrane region" description="Helical" evidence="10">
    <location>
        <begin position="94"/>
        <end position="114"/>
    </location>
</feature>
<evidence type="ECO:0000256" key="2">
    <source>
        <dbReference type="ARBA" id="ARBA00010323"/>
    </source>
</evidence>
<evidence type="ECO:0000256" key="6">
    <source>
        <dbReference type="ARBA" id="ARBA00022989"/>
    </source>
</evidence>
<organism evidence="11 12">
    <name type="scientific">Mangrovibacterium marinum</name>
    <dbReference type="NCBI Taxonomy" id="1639118"/>
    <lineage>
        <taxon>Bacteria</taxon>
        <taxon>Pseudomonadati</taxon>
        <taxon>Bacteroidota</taxon>
        <taxon>Bacteroidia</taxon>
        <taxon>Marinilabiliales</taxon>
        <taxon>Prolixibacteraceae</taxon>
        <taxon>Mangrovibacterium</taxon>
    </lineage>
</organism>
<dbReference type="InterPro" id="IPR004299">
    <property type="entry name" value="MBOAT_fam"/>
</dbReference>
<dbReference type="InterPro" id="IPR051085">
    <property type="entry name" value="MB_O-acyltransferase"/>
</dbReference>
<sequence length="506" mass="58838">MDEQLKNIADQLLHYNENKPLFYTGIAFWLAFAIILGLYSFFYQKSLLRNSYLLLVSWYVYYQINGAFLSLLLFSCLANYGFGLLIHRFRRTKLWIIAAVSFNLLVLAYFKYSYFFTESVNHFFGTNYTVFNWLGWLLNQVSSGMADVHSIVLPIGISFYTFQAISYLADLRTNKVAVVKNPVDFCFYLSFFPQLVAGPIVRAASFIPQLYQKYRLSREELSHAVFLILKGLFKKLVIADFLALNLVDRVFDAPGSYSGLENLAAIYSYSVQIYCDFSGYTDIAIGLALLLGYKIPVNFNAPYCARGLTDFWRRWHISLSLWLRDYLYIPLGGNRKSKLRMYSNLLITMLLGGLWHGASWHFIIWGGIHGIGLALEKLFRQLRLLKPNTGGIGKFVSIFFTFQLVSFGWVFFRGENQEKIYHLFYQIKHHFVPRTTSEGLWSYLPVCGILLLGFLLIWFPFHQKEKIRGWFIRQNMAVQLILCVFIILLIQAVSQSDIQQFIYFQF</sequence>
<feature type="transmembrane region" description="Helical" evidence="10">
    <location>
        <begin position="151"/>
        <end position="169"/>
    </location>
</feature>
<evidence type="ECO:0000256" key="4">
    <source>
        <dbReference type="ARBA" id="ARBA00022679"/>
    </source>
</evidence>
<name>A0A2T5C278_9BACT</name>
<dbReference type="OrthoDB" id="9805788at2"/>
<dbReference type="PANTHER" id="PTHR13285:SF23">
    <property type="entry name" value="TEICHOIC ACID D-ALANYLTRANSFERASE"/>
    <property type="match status" value="1"/>
</dbReference>
<feature type="transmembrane region" description="Helical" evidence="10">
    <location>
        <begin position="339"/>
        <end position="356"/>
    </location>
</feature>
<keyword evidence="3 9" id="KW-1003">Cell membrane</keyword>
<dbReference type="GO" id="GO:0042121">
    <property type="term" value="P:alginic acid biosynthetic process"/>
    <property type="evidence" value="ECO:0007669"/>
    <property type="project" value="InterPro"/>
</dbReference>
<dbReference type="Proteomes" id="UP000243525">
    <property type="component" value="Unassembled WGS sequence"/>
</dbReference>
<keyword evidence="4 9" id="KW-0808">Transferase</keyword>
<dbReference type="AlphaFoldDB" id="A0A2T5C278"/>
<gene>
    <name evidence="11" type="ORF">C8N47_107163</name>
</gene>
<keyword evidence="7 9" id="KW-0472">Membrane</keyword>
<keyword evidence="12" id="KW-1185">Reference proteome</keyword>
<comment type="subcellular location">
    <subcellularLocation>
        <location evidence="1">Cell membrane</location>
        <topology evidence="1">Multi-pass membrane protein</topology>
    </subcellularLocation>
</comment>
<dbReference type="RefSeq" id="WP_107822191.1">
    <property type="nucleotide sequence ID" value="NZ_OY782574.1"/>
</dbReference>
<dbReference type="EMBL" id="QAAD01000007">
    <property type="protein sequence ID" value="PTN08803.1"/>
    <property type="molecule type" value="Genomic_DNA"/>
</dbReference>
<dbReference type="PANTHER" id="PTHR13285">
    <property type="entry name" value="ACYLTRANSFERASE"/>
    <property type="match status" value="1"/>
</dbReference>
<protein>
    <submittedName>
        <fullName evidence="11">D-alanyl-lipoteichoic acid acyltransferase DltB (MBOAT superfamily)</fullName>
    </submittedName>
</protein>
<feature type="transmembrane region" description="Helical" evidence="10">
    <location>
        <begin position="471"/>
        <end position="493"/>
    </location>
</feature>